<dbReference type="RefSeq" id="WP_222975401.1">
    <property type="nucleotide sequence ID" value="NZ_JAINVZ010000004.1"/>
</dbReference>
<dbReference type="Gene3D" id="3.40.50.1820">
    <property type="entry name" value="alpha/beta hydrolase"/>
    <property type="match status" value="1"/>
</dbReference>
<feature type="domain" description="Thioesterase" evidence="2">
    <location>
        <begin position="1"/>
        <end position="197"/>
    </location>
</feature>
<comment type="similarity">
    <text evidence="1">Belongs to the thioesterase family.</text>
</comment>
<dbReference type="InterPro" id="IPR001031">
    <property type="entry name" value="Thioesterase"/>
</dbReference>
<dbReference type="Proteomes" id="UP001198565">
    <property type="component" value="Unassembled WGS sequence"/>
</dbReference>
<accession>A0ABS7QSE4</accession>
<keyword evidence="4" id="KW-1185">Reference proteome</keyword>
<dbReference type="InterPro" id="IPR012223">
    <property type="entry name" value="TEII"/>
</dbReference>
<evidence type="ECO:0000256" key="1">
    <source>
        <dbReference type="ARBA" id="ARBA00007169"/>
    </source>
</evidence>
<evidence type="ECO:0000313" key="4">
    <source>
        <dbReference type="Proteomes" id="UP001198565"/>
    </source>
</evidence>
<gene>
    <name evidence="3" type="ORF">K7472_07630</name>
</gene>
<protein>
    <recommendedName>
        <fullName evidence="2">Thioesterase domain-containing protein</fullName>
    </recommendedName>
</protein>
<dbReference type="InterPro" id="IPR029058">
    <property type="entry name" value="AB_hydrolase_fold"/>
</dbReference>
<name>A0ABS7QSE4_9ACTN</name>
<evidence type="ECO:0000259" key="2">
    <source>
        <dbReference type="Pfam" id="PF00975"/>
    </source>
</evidence>
<dbReference type="PANTHER" id="PTHR11487:SF0">
    <property type="entry name" value="S-ACYL FATTY ACID SYNTHASE THIOESTERASE, MEDIUM CHAIN"/>
    <property type="match status" value="1"/>
</dbReference>
<dbReference type="SUPFAM" id="SSF53474">
    <property type="entry name" value="alpha/beta-Hydrolases"/>
    <property type="match status" value="1"/>
</dbReference>
<evidence type="ECO:0000313" key="3">
    <source>
        <dbReference type="EMBL" id="MBY8884714.1"/>
    </source>
</evidence>
<reference evidence="3 4" key="1">
    <citation type="submission" date="2021-08" db="EMBL/GenBank/DDBJ databases">
        <title>Streptomyces sp. PTM05 isolated from lichen.</title>
        <authorList>
            <person name="Somphong A."/>
            <person name="Phongsopitanun W."/>
            <person name="Tanasupawat S."/>
        </authorList>
    </citation>
    <scope>NUCLEOTIDE SEQUENCE [LARGE SCALE GENOMIC DNA]</scope>
    <source>
        <strain evidence="3 4">Ptm05</strain>
    </source>
</reference>
<proteinExistence type="inferred from homology"/>
<sequence length="218" mass="23148">MCIPWAGAGATPFHAWGPVIGDAAAVYGVRLAGRESRQVEPPATSLADVVTELVEELSALGASRVALFGQCSGALTAFEVARALTSLGSGPELVQLFVASQLPPRVLADRRLDPSQDPARYVPEHLRGEPELMEVLLPILTADMELVAKYAYMPGAPLGVPLTAVYGELDDDLDRTVVDGWRHETTGETVVHEIAGADHLFGGAAWLDLARSVRSLLS</sequence>
<dbReference type="EMBL" id="JAINVZ010000004">
    <property type="protein sequence ID" value="MBY8884714.1"/>
    <property type="molecule type" value="Genomic_DNA"/>
</dbReference>
<dbReference type="PANTHER" id="PTHR11487">
    <property type="entry name" value="THIOESTERASE"/>
    <property type="match status" value="1"/>
</dbReference>
<comment type="caution">
    <text evidence="3">The sequence shown here is derived from an EMBL/GenBank/DDBJ whole genome shotgun (WGS) entry which is preliminary data.</text>
</comment>
<organism evidence="3 4">
    <name type="scientific">Streptantibioticus parmotrematis</name>
    <dbReference type="NCBI Taxonomy" id="2873249"/>
    <lineage>
        <taxon>Bacteria</taxon>
        <taxon>Bacillati</taxon>
        <taxon>Actinomycetota</taxon>
        <taxon>Actinomycetes</taxon>
        <taxon>Kitasatosporales</taxon>
        <taxon>Streptomycetaceae</taxon>
        <taxon>Streptantibioticus</taxon>
    </lineage>
</organism>
<dbReference type="Pfam" id="PF00975">
    <property type="entry name" value="Thioesterase"/>
    <property type="match status" value="1"/>
</dbReference>